<gene>
    <name evidence="5" type="ORF">D7Z94_09000</name>
</gene>
<proteinExistence type="predicted"/>
<name>A0A3B0C4I7_9FLAO</name>
<dbReference type="PANTHER" id="PTHR10067:SF6">
    <property type="entry name" value="PHOSPHATIDYLSERINE DECARBOXYLASE PROENZYME, MITOCHONDRIAL"/>
    <property type="match status" value="1"/>
</dbReference>
<comment type="caution">
    <text evidence="5">The sequence shown here is derived from an EMBL/GenBank/DDBJ whole genome shotgun (WGS) entry which is preliminary data.</text>
</comment>
<dbReference type="GO" id="GO:0006646">
    <property type="term" value="P:phosphatidylethanolamine biosynthetic process"/>
    <property type="evidence" value="ECO:0007669"/>
    <property type="project" value="TreeGrafter"/>
</dbReference>
<keyword evidence="1" id="KW-0210">Decarboxylase</keyword>
<accession>A0A3B0C4I7</accession>
<evidence type="ECO:0000256" key="3">
    <source>
        <dbReference type="ARBA" id="ARBA00023239"/>
    </source>
</evidence>
<dbReference type="EMBL" id="RBCJ01000002">
    <property type="protein sequence ID" value="RKN81075.1"/>
    <property type="molecule type" value="Genomic_DNA"/>
</dbReference>
<evidence type="ECO:0000256" key="4">
    <source>
        <dbReference type="ARBA" id="ARBA00023317"/>
    </source>
</evidence>
<dbReference type="AlphaFoldDB" id="A0A3B0C4I7"/>
<evidence type="ECO:0000313" key="5">
    <source>
        <dbReference type="EMBL" id="RKN81075.1"/>
    </source>
</evidence>
<protein>
    <submittedName>
        <fullName evidence="5">Phosphatidylserine decarboxylase</fullName>
    </submittedName>
</protein>
<sequence length="287" mass="33220">MEASTYLENDYYSEPHFTVFKVPEWRAKLYTFLSVNVWGNIPSPIQRKLSSKYASVYDKPFSKRFIKTYIRINYSDKNYLDKFKPPFGKSDFGSFQDFFIREFKELPKNDVPFVWPCEGLLCDKGKVSDIEKSRVKSDDRTITTIFGTLDSTIPKEYTFTNVFLHNKNYHRIHAPVNGTISRIQHIPGDLIVLRPWIYKQNPSLPAFRNERYNVDITDDKGRTWYLSIVGGPAVRTIELAKPIKVGGSIKKMEEIALFYLGSTCCMASPEAPKWHSKNTFVEVGATY</sequence>
<keyword evidence="3" id="KW-0456">Lyase</keyword>
<dbReference type="Proteomes" id="UP000276603">
    <property type="component" value="Unassembled WGS sequence"/>
</dbReference>
<dbReference type="InterPro" id="IPR003817">
    <property type="entry name" value="PS_Dcarbxylase"/>
</dbReference>
<keyword evidence="6" id="KW-1185">Reference proteome</keyword>
<keyword evidence="4" id="KW-0670">Pyruvate</keyword>
<dbReference type="PANTHER" id="PTHR10067">
    <property type="entry name" value="PHOSPHATIDYLSERINE DECARBOXYLASE"/>
    <property type="match status" value="1"/>
</dbReference>
<organism evidence="5 6">
    <name type="scientific">Ulvibacterium marinum</name>
    <dbReference type="NCBI Taxonomy" id="2419782"/>
    <lineage>
        <taxon>Bacteria</taxon>
        <taxon>Pseudomonadati</taxon>
        <taxon>Bacteroidota</taxon>
        <taxon>Flavobacteriia</taxon>
        <taxon>Flavobacteriales</taxon>
        <taxon>Flavobacteriaceae</taxon>
        <taxon>Ulvibacterium</taxon>
    </lineage>
</organism>
<evidence type="ECO:0000256" key="2">
    <source>
        <dbReference type="ARBA" id="ARBA00023145"/>
    </source>
</evidence>
<dbReference type="RefSeq" id="WP_120711232.1">
    <property type="nucleotide sequence ID" value="NZ_RBCJ01000002.1"/>
</dbReference>
<keyword evidence="2" id="KW-0865">Zymogen</keyword>
<evidence type="ECO:0000256" key="1">
    <source>
        <dbReference type="ARBA" id="ARBA00022793"/>
    </source>
</evidence>
<evidence type="ECO:0000313" key="6">
    <source>
        <dbReference type="Proteomes" id="UP000276603"/>
    </source>
</evidence>
<dbReference type="GO" id="GO:0004609">
    <property type="term" value="F:phosphatidylserine decarboxylase activity"/>
    <property type="evidence" value="ECO:0007669"/>
    <property type="project" value="InterPro"/>
</dbReference>
<dbReference type="OrthoDB" id="9802030at2"/>
<dbReference type="Pfam" id="PF02666">
    <property type="entry name" value="PS_Dcarbxylase"/>
    <property type="match status" value="1"/>
</dbReference>
<reference evidence="5 6" key="1">
    <citation type="submission" date="2018-10" db="EMBL/GenBank/DDBJ databases">
        <title>Ulvibacterium marinum gen. nov., sp. nov., a novel marine bacterium of the family Flavobacteriaceae, isolated from a culture of the green alga Ulva prolifera.</title>
        <authorList>
            <person name="Zhang Z."/>
        </authorList>
    </citation>
    <scope>NUCLEOTIDE SEQUENCE [LARGE SCALE GENOMIC DNA]</scope>
    <source>
        <strain evidence="5 6">CCMM003</strain>
    </source>
</reference>